<evidence type="ECO:0000256" key="4">
    <source>
        <dbReference type="ARBA" id="ARBA00007185"/>
    </source>
</evidence>
<dbReference type="Gene3D" id="3.30.499.10">
    <property type="entry name" value="Aconitase, domain 3"/>
    <property type="match status" value="2"/>
</dbReference>
<feature type="binding site" evidence="18">
    <location>
        <position position="783"/>
    </location>
    <ligand>
        <name>substrate</name>
    </ligand>
</feature>
<feature type="binding site" evidence="17">
    <location>
        <position position="764"/>
    </location>
    <ligand>
        <name>[4Fe-4S] cluster</name>
        <dbReference type="ChEBI" id="CHEBI:49883"/>
    </ligand>
</feature>
<evidence type="ECO:0000313" key="22">
    <source>
        <dbReference type="EMBL" id="QWF71476.1"/>
    </source>
</evidence>
<name>A0A975MP67_9GAMM</name>
<evidence type="ECO:0000256" key="9">
    <source>
        <dbReference type="ARBA" id="ARBA00022532"/>
    </source>
</evidence>
<dbReference type="AlphaFoldDB" id="A0A975MP67"/>
<evidence type="ECO:0000256" key="13">
    <source>
        <dbReference type="ARBA" id="ARBA00023014"/>
    </source>
</evidence>
<dbReference type="NCBIfam" id="NF006690">
    <property type="entry name" value="PRK09238.1"/>
    <property type="match status" value="1"/>
</dbReference>
<dbReference type="Pfam" id="PF06434">
    <property type="entry name" value="Aconitase_2_N"/>
    <property type="match status" value="1"/>
</dbReference>
<dbReference type="Pfam" id="PF00330">
    <property type="entry name" value="Aconitase"/>
    <property type="match status" value="1"/>
</dbReference>
<dbReference type="GO" id="GO:0003994">
    <property type="term" value="F:aconitate hydratase activity"/>
    <property type="evidence" value="ECO:0007669"/>
    <property type="project" value="UniProtKB-EC"/>
</dbReference>
<evidence type="ECO:0000256" key="15">
    <source>
        <dbReference type="ARBA" id="ARBA00023501"/>
    </source>
</evidence>
<dbReference type="PANTHER" id="PTHR43160">
    <property type="entry name" value="ACONITATE HYDRATASE B"/>
    <property type="match status" value="1"/>
</dbReference>
<dbReference type="RefSeq" id="WP_215583261.1">
    <property type="nucleotide sequence ID" value="NZ_CP073754.1"/>
</dbReference>
<evidence type="ECO:0000256" key="14">
    <source>
        <dbReference type="ARBA" id="ARBA00023239"/>
    </source>
</evidence>
<dbReference type="SUPFAM" id="SSF52016">
    <property type="entry name" value="LeuD/IlvD-like"/>
    <property type="match status" value="1"/>
</dbReference>
<comment type="pathway">
    <text evidence="2 16">Carbohydrate metabolism; tricarboxylic acid cycle; isocitrate from oxaloacetate: step 2/2.</text>
</comment>
<evidence type="ECO:0000256" key="18">
    <source>
        <dbReference type="PIRSR" id="PIRSR036687-2"/>
    </source>
</evidence>
<dbReference type="PROSITE" id="PS01244">
    <property type="entry name" value="ACONITASE_2"/>
    <property type="match status" value="1"/>
</dbReference>
<feature type="domain" description="Aconitase B swivel" evidence="20">
    <location>
        <begin position="168"/>
        <end position="375"/>
    </location>
</feature>
<dbReference type="FunFam" id="3.30.499.10:FF:000001">
    <property type="entry name" value="Aconitate hydratase B"/>
    <property type="match status" value="1"/>
</dbReference>
<dbReference type="GO" id="GO:0006099">
    <property type="term" value="P:tricarboxylic acid cycle"/>
    <property type="evidence" value="ECO:0007669"/>
    <property type="project" value="UniProtKB-KW"/>
</dbReference>
<comment type="catalytic activity">
    <reaction evidence="1 16">
        <text>(2S,3R)-3-hydroxybutane-1,2,3-tricarboxylate = 2-methyl-cis-aconitate + H2O</text>
        <dbReference type="Rhea" id="RHEA:17941"/>
        <dbReference type="ChEBI" id="CHEBI:15377"/>
        <dbReference type="ChEBI" id="CHEBI:57429"/>
        <dbReference type="ChEBI" id="CHEBI:57872"/>
        <dbReference type="EC" id="4.2.1.99"/>
    </reaction>
</comment>
<keyword evidence="8 17" id="KW-0004">4Fe-4S</keyword>
<protein>
    <recommendedName>
        <fullName evidence="7 16">Aconitate hydratase B</fullName>
        <ecNumber evidence="5 16">4.2.1.3</ecNumber>
        <ecNumber evidence="6 16">4.2.1.99</ecNumber>
    </recommendedName>
    <alternativeName>
        <fullName evidence="16">2-methylisocitrate dehydratase</fullName>
    </alternativeName>
</protein>
<dbReference type="PANTHER" id="PTHR43160:SF4">
    <property type="entry name" value="ACONITATE HYDRATASE B"/>
    <property type="match status" value="1"/>
</dbReference>
<dbReference type="GO" id="GO:0046872">
    <property type="term" value="F:metal ion binding"/>
    <property type="evidence" value="ECO:0007669"/>
    <property type="project" value="UniProtKB-KW"/>
</dbReference>
<dbReference type="InterPro" id="IPR015928">
    <property type="entry name" value="Aconitase/3IPM_dehydase_swvl"/>
</dbReference>
<dbReference type="NCBIfam" id="TIGR00117">
    <property type="entry name" value="acnB"/>
    <property type="match status" value="1"/>
</dbReference>
<evidence type="ECO:0000256" key="10">
    <source>
        <dbReference type="ARBA" id="ARBA00022723"/>
    </source>
</evidence>
<dbReference type="CDD" id="cd01581">
    <property type="entry name" value="AcnB"/>
    <property type="match status" value="1"/>
</dbReference>
<dbReference type="FunFam" id="1.25.40.310:FF:000001">
    <property type="entry name" value="Aconitate hydratase B"/>
    <property type="match status" value="1"/>
</dbReference>
<dbReference type="Proteomes" id="UP000676649">
    <property type="component" value="Chromosome"/>
</dbReference>
<evidence type="ECO:0000256" key="11">
    <source>
        <dbReference type="ARBA" id="ARBA00022884"/>
    </source>
</evidence>
<comment type="similarity">
    <text evidence="4 16">Belongs to the aconitase/IPM isomerase family.</text>
</comment>
<dbReference type="InterPro" id="IPR036288">
    <property type="entry name" value="Aconitase_B_HEAT-like_dom_sf"/>
</dbReference>
<evidence type="ECO:0000256" key="7">
    <source>
        <dbReference type="ARBA" id="ARBA00019379"/>
    </source>
</evidence>
<feature type="binding site" evidence="18">
    <location>
        <position position="491"/>
    </location>
    <ligand>
        <name>substrate</name>
    </ligand>
</feature>
<feature type="binding site" evidence="18">
    <location>
        <begin position="237"/>
        <end position="239"/>
    </location>
    <ligand>
        <name>substrate</name>
    </ligand>
</feature>
<dbReference type="Gene3D" id="3.20.19.10">
    <property type="entry name" value="Aconitase, domain 4"/>
    <property type="match status" value="1"/>
</dbReference>
<dbReference type="CDD" id="cd01576">
    <property type="entry name" value="AcnB_Swivel"/>
    <property type="match status" value="1"/>
</dbReference>
<reference evidence="22" key="1">
    <citation type="submission" date="2021-04" db="EMBL/GenBank/DDBJ databases">
        <title>Draft genome sequence data of methanotrophic Methylovulum sp. strain S1L and Methylomonas sp. strain S2AM isolated from boreal lake water columns.</title>
        <authorList>
            <person name="Rissanen A.J."/>
            <person name="Mangayil R."/>
            <person name="Svenning M.M."/>
            <person name="Khanongnuch R."/>
        </authorList>
    </citation>
    <scope>NUCLEOTIDE SEQUENCE</scope>
    <source>
        <strain evidence="22">S2AM</strain>
    </source>
</reference>
<feature type="binding site" evidence="18">
    <location>
        <begin position="407"/>
        <end position="409"/>
    </location>
    <ligand>
        <name>substrate</name>
    </ligand>
</feature>
<dbReference type="PIRSF" id="PIRSF036687">
    <property type="entry name" value="AcnB"/>
    <property type="match status" value="1"/>
</dbReference>
<comment type="pathway">
    <text evidence="3">Organic acid metabolism; propanoate degradation.</text>
</comment>
<evidence type="ECO:0000256" key="1">
    <source>
        <dbReference type="ARBA" id="ARBA00000118"/>
    </source>
</evidence>
<evidence type="ECO:0000259" key="19">
    <source>
        <dbReference type="Pfam" id="PF00330"/>
    </source>
</evidence>
<dbReference type="GO" id="GO:0051539">
    <property type="term" value="F:4 iron, 4 sulfur cluster binding"/>
    <property type="evidence" value="ECO:0007669"/>
    <property type="project" value="UniProtKB-KW"/>
</dbReference>
<evidence type="ECO:0000256" key="3">
    <source>
        <dbReference type="ARBA" id="ARBA00005026"/>
    </source>
</evidence>
<evidence type="ECO:0000313" key="23">
    <source>
        <dbReference type="Proteomes" id="UP000676649"/>
    </source>
</evidence>
<feature type="binding site" evidence="17">
    <location>
        <position position="703"/>
    </location>
    <ligand>
        <name>[4Fe-4S] cluster</name>
        <dbReference type="ChEBI" id="CHEBI:49883"/>
    </ligand>
</feature>
<keyword evidence="14 16" id="KW-0456">Lyase</keyword>
<evidence type="ECO:0000256" key="12">
    <source>
        <dbReference type="ARBA" id="ARBA00023004"/>
    </source>
</evidence>
<evidence type="ECO:0000256" key="2">
    <source>
        <dbReference type="ARBA" id="ARBA00004717"/>
    </source>
</evidence>
<dbReference type="InterPro" id="IPR015931">
    <property type="entry name" value="Acnase/IPM_dHydase_lsu_aba_1/3"/>
</dbReference>
<organism evidence="22 23">
    <name type="scientific">Methylomonas paludis</name>
    <dbReference type="NCBI Taxonomy" id="1173101"/>
    <lineage>
        <taxon>Bacteria</taxon>
        <taxon>Pseudomonadati</taxon>
        <taxon>Pseudomonadota</taxon>
        <taxon>Gammaproteobacteria</taxon>
        <taxon>Methylococcales</taxon>
        <taxon>Methylococcaceae</taxon>
        <taxon>Methylomonas</taxon>
    </lineage>
</organism>
<evidence type="ECO:0000256" key="5">
    <source>
        <dbReference type="ARBA" id="ARBA00012926"/>
    </source>
</evidence>
<dbReference type="PROSITE" id="PS00450">
    <property type="entry name" value="ACONITASE_1"/>
    <property type="match status" value="1"/>
</dbReference>
<evidence type="ECO:0000256" key="8">
    <source>
        <dbReference type="ARBA" id="ARBA00022485"/>
    </source>
</evidence>
<gene>
    <name evidence="22" type="primary">acnB</name>
    <name evidence="22" type="ORF">KEF85_03080</name>
</gene>
<dbReference type="InterPro" id="IPR050926">
    <property type="entry name" value="Aconitase/IPM_isomerase"/>
</dbReference>
<keyword evidence="13 17" id="KW-0411">Iron-sulfur</keyword>
<dbReference type="GO" id="GO:0003730">
    <property type="term" value="F:mRNA 3'-UTR binding"/>
    <property type="evidence" value="ECO:0007669"/>
    <property type="project" value="UniProtKB-ARBA"/>
</dbReference>
<sequence>MLVEYRKHVAERAAEGVAPKPLDAAQVAALVELLKQPPTGEEEFLLELLSDRVPAGVDEAAYVKAGFLTAVAKGEAVSPLLTPEQATELLGTMLGGYNVAPLIELLDSPALGATAAKALSGTLLIFDAFHDVQEKAAAGNANAKLVLQSWADAEWFLQRAPLPEKLTVTVFKVSGETNTDDLSPAQDAWSRPDIPLHAKAMLKNPREGISNAEQQITDLKAKGFPVAYVGDVVGTGSSRKSATNSVLWYMGDDIPHIPNKRGGGVCIGGKIAPIFFNTMEDSGALPIEVDVTGLKMGDVIDIYPFEGVINDHASGAEISRFQLKTEVLPDEVRAGGRIPLIIGRGLTDRARQVLGLPASQVFKRLGSSAESSKGYTLAQKMVGKACGVVGVRPGSYCEPHMTTVGSQDTTGPMTRDELKDLACLGFSADLVMQSFCHTAAYPKPVDIAMQHSLPDFIRTRGGVSLRPGDGVIHSWLNRMLLPDTVGTGGDSHTRFPIGISFPAGSGLVAFAAATGVMPLDMPESVLVRFTGTMQPGITLRDLVNAIPYAAIQRGLLTVAKEGKKNVFSGRILEIEGLPDLKVEQAFELSDASAERSAGGCTIRLNEAPIREYLNSNITLLKWMIAEGYGDARTLQRRINAMQDWLASPVLLEADADAEYAEIIEIDLDQITEPLLACPNDPDDIKPLSAVAGTKIDEVFIGSCMTNIGHFRAAGKLLEKSANLPTRLWVAPPTKMDQDQLIEEGYYGTFGKVGARTEMPGCSLCMGNQARVAEGATVVSTSTRNFPNRLGNGANVYLSSAELAAVCSLLGRIPTVDEYKQYVGVLDASSADTYRYLNFNQIDSYQALADTVA</sequence>
<evidence type="ECO:0000259" key="20">
    <source>
        <dbReference type="Pfam" id="PF06434"/>
    </source>
</evidence>
<keyword evidence="23" id="KW-1185">Reference proteome</keyword>
<feature type="binding site" evidence="17">
    <location>
        <position position="761"/>
    </location>
    <ligand>
        <name>[4Fe-4S] cluster</name>
        <dbReference type="ChEBI" id="CHEBI:49883"/>
    </ligand>
</feature>
<dbReference type="FunFam" id="3.30.499.10:FF:000008">
    <property type="entry name" value="Aconitate hydratase B"/>
    <property type="match status" value="1"/>
</dbReference>
<dbReference type="SUPFAM" id="SSF53732">
    <property type="entry name" value="Aconitase iron-sulfur domain"/>
    <property type="match status" value="1"/>
</dbReference>
<dbReference type="InterPro" id="IPR018136">
    <property type="entry name" value="Aconitase_4Fe-4S_BS"/>
</dbReference>
<dbReference type="Gene3D" id="1.25.40.310">
    <property type="entry name" value="Aconitate B, HEAT-like domain"/>
    <property type="match status" value="1"/>
</dbReference>
<evidence type="ECO:0000256" key="16">
    <source>
        <dbReference type="PIRNR" id="PIRNR036687"/>
    </source>
</evidence>
<dbReference type="EC" id="4.2.1.3" evidence="5 16"/>
<comment type="cofactor">
    <cofactor evidence="17">
        <name>[4Fe-4S] cluster</name>
        <dbReference type="ChEBI" id="CHEBI:49883"/>
    </cofactor>
    <text evidence="17">Binds 1 [4Fe-4S] cluster per subunit.</text>
</comment>
<keyword evidence="9 16" id="KW-0816">Tricarboxylic acid cycle</keyword>
<dbReference type="Pfam" id="PF11791">
    <property type="entry name" value="Aconitase_B_N"/>
    <property type="match status" value="1"/>
</dbReference>
<evidence type="ECO:0000256" key="6">
    <source>
        <dbReference type="ARBA" id="ARBA00013250"/>
    </source>
</evidence>
<dbReference type="GO" id="GO:0047456">
    <property type="term" value="F:2-methylisocitrate dehydratase activity"/>
    <property type="evidence" value="ECO:0007669"/>
    <property type="project" value="UniProtKB-EC"/>
</dbReference>
<dbReference type="KEGG" id="mpad:KEF85_03080"/>
<feature type="domain" description="Aconitase B HEAT-like" evidence="21">
    <location>
        <begin position="4"/>
        <end position="156"/>
    </location>
</feature>
<dbReference type="EMBL" id="CP073754">
    <property type="protein sequence ID" value="QWF71476.1"/>
    <property type="molecule type" value="Genomic_DNA"/>
</dbReference>
<dbReference type="InterPro" id="IPR001030">
    <property type="entry name" value="Acoase/IPM_deHydtase_lsu_aba"/>
</dbReference>
<dbReference type="InterPro" id="IPR015933">
    <property type="entry name" value="Aconitase_B_HEAT-like_dom"/>
</dbReference>
<keyword evidence="10 17" id="KW-0479">Metal-binding</keyword>
<keyword evidence="11" id="KW-0694">RNA-binding</keyword>
<dbReference type="EC" id="4.2.1.99" evidence="6 16"/>
<feature type="binding site" evidence="18">
    <location>
        <position position="191"/>
    </location>
    <ligand>
        <name>substrate</name>
    </ligand>
</feature>
<evidence type="ECO:0000259" key="21">
    <source>
        <dbReference type="Pfam" id="PF11791"/>
    </source>
</evidence>
<dbReference type="InterPro" id="IPR015932">
    <property type="entry name" value="Aconitase_dom2"/>
</dbReference>
<dbReference type="InterPro" id="IPR015929">
    <property type="entry name" value="Aconitase_B_swivel"/>
</dbReference>
<proteinExistence type="inferred from homology"/>
<feature type="domain" description="Aconitase/3-isopropylmalate dehydratase large subunit alpha/beta/alpha" evidence="19">
    <location>
        <begin position="465"/>
        <end position="810"/>
    </location>
</feature>
<feature type="binding site" evidence="18">
    <location>
        <position position="788"/>
    </location>
    <ligand>
        <name>substrate</name>
    </ligand>
</feature>
<keyword evidence="12 17" id="KW-0408">Iron</keyword>
<dbReference type="GO" id="GO:0019629">
    <property type="term" value="P:propionate catabolic process, 2-methylcitrate cycle"/>
    <property type="evidence" value="ECO:0007669"/>
    <property type="project" value="TreeGrafter"/>
</dbReference>
<dbReference type="FunFam" id="3.20.19.10:FF:000004">
    <property type="entry name" value="Aconitate hydratase B"/>
    <property type="match status" value="1"/>
</dbReference>
<accession>A0A975MP67</accession>
<evidence type="ECO:0000256" key="17">
    <source>
        <dbReference type="PIRSR" id="PIRSR036687-1"/>
    </source>
</evidence>
<comment type="catalytic activity">
    <reaction evidence="15 16">
        <text>citrate = D-threo-isocitrate</text>
        <dbReference type="Rhea" id="RHEA:10336"/>
        <dbReference type="ChEBI" id="CHEBI:15562"/>
        <dbReference type="ChEBI" id="CHEBI:16947"/>
        <dbReference type="EC" id="4.2.1.3"/>
    </reaction>
</comment>
<dbReference type="InterPro" id="IPR036008">
    <property type="entry name" value="Aconitase_4Fe-4S_dom"/>
</dbReference>
<dbReference type="GO" id="GO:0005829">
    <property type="term" value="C:cytosol"/>
    <property type="evidence" value="ECO:0007669"/>
    <property type="project" value="InterPro"/>
</dbReference>
<dbReference type="InterPro" id="IPR004406">
    <property type="entry name" value="Aconitase_B"/>
</dbReference>
<dbReference type="Gene3D" id="3.40.1060.10">
    <property type="entry name" value="Aconitase, Domain 2"/>
    <property type="match status" value="1"/>
</dbReference>
<dbReference type="SUPFAM" id="SSF74778">
    <property type="entry name" value="Aconitase B, N-terminal domain"/>
    <property type="match status" value="1"/>
</dbReference>